<dbReference type="GO" id="GO:0008270">
    <property type="term" value="F:zinc ion binding"/>
    <property type="evidence" value="ECO:0007669"/>
    <property type="project" value="UniProtKB-KW"/>
</dbReference>
<evidence type="ECO:0000256" key="7">
    <source>
        <dbReference type="PROSITE-ProRule" id="PRU00175"/>
    </source>
</evidence>
<keyword evidence="1" id="KW-0479">Metal-binding</keyword>
<proteinExistence type="predicted"/>
<evidence type="ECO:0000256" key="1">
    <source>
        <dbReference type="ARBA" id="ARBA00022723"/>
    </source>
</evidence>
<feature type="domain" description="PNPLA" evidence="11">
    <location>
        <begin position="859"/>
        <end position="1074"/>
    </location>
</feature>
<dbReference type="SUPFAM" id="SSF52151">
    <property type="entry name" value="FabD/lysophospholipase-like"/>
    <property type="match status" value="1"/>
</dbReference>
<evidence type="ECO:0000313" key="12">
    <source>
        <dbReference type="EMBL" id="RPA77550.1"/>
    </source>
</evidence>
<dbReference type="PROSITE" id="PS50089">
    <property type="entry name" value="ZF_RING_2"/>
    <property type="match status" value="1"/>
</dbReference>
<dbReference type="GO" id="GO:0016020">
    <property type="term" value="C:membrane"/>
    <property type="evidence" value="ECO:0007669"/>
    <property type="project" value="TreeGrafter"/>
</dbReference>
<evidence type="ECO:0000256" key="4">
    <source>
        <dbReference type="ARBA" id="ARBA00022833"/>
    </source>
</evidence>
<evidence type="ECO:0000256" key="5">
    <source>
        <dbReference type="ARBA" id="ARBA00022963"/>
    </source>
</evidence>
<name>A0A3N4I0B5_ASCIM</name>
<dbReference type="PANTHER" id="PTHR24185">
    <property type="entry name" value="CALCIUM-INDEPENDENT PHOSPHOLIPASE A2-GAMMA"/>
    <property type="match status" value="1"/>
</dbReference>
<dbReference type="InterPro" id="IPR017907">
    <property type="entry name" value="Znf_RING_CS"/>
</dbReference>
<reference evidence="12 13" key="1">
    <citation type="journal article" date="2018" name="Nat. Ecol. Evol.">
        <title>Pezizomycetes genomes reveal the molecular basis of ectomycorrhizal truffle lifestyle.</title>
        <authorList>
            <person name="Murat C."/>
            <person name="Payen T."/>
            <person name="Noel B."/>
            <person name="Kuo A."/>
            <person name="Morin E."/>
            <person name="Chen J."/>
            <person name="Kohler A."/>
            <person name="Krizsan K."/>
            <person name="Balestrini R."/>
            <person name="Da Silva C."/>
            <person name="Montanini B."/>
            <person name="Hainaut M."/>
            <person name="Levati E."/>
            <person name="Barry K.W."/>
            <person name="Belfiori B."/>
            <person name="Cichocki N."/>
            <person name="Clum A."/>
            <person name="Dockter R.B."/>
            <person name="Fauchery L."/>
            <person name="Guy J."/>
            <person name="Iotti M."/>
            <person name="Le Tacon F."/>
            <person name="Lindquist E.A."/>
            <person name="Lipzen A."/>
            <person name="Malagnac F."/>
            <person name="Mello A."/>
            <person name="Molinier V."/>
            <person name="Miyauchi S."/>
            <person name="Poulain J."/>
            <person name="Riccioni C."/>
            <person name="Rubini A."/>
            <person name="Sitrit Y."/>
            <person name="Splivallo R."/>
            <person name="Traeger S."/>
            <person name="Wang M."/>
            <person name="Zifcakova L."/>
            <person name="Wipf D."/>
            <person name="Zambonelli A."/>
            <person name="Paolocci F."/>
            <person name="Nowrousian M."/>
            <person name="Ottonello S."/>
            <person name="Baldrian P."/>
            <person name="Spatafora J.W."/>
            <person name="Henrissat B."/>
            <person name="Nagy L.G."/>
            <person name="Aury J.M."/>
            <person name="Wincker P."/>
            <person name="Grigoriev I.V."/>
            <person name="Bonfante P."/>
            <person name="Martin F.M."/>
        </authorList>
    </citation>
    <scope>NUCLEOTIDE SEQUENCE [LARGE SCALE GENOMIC DNA]</scope>
    <source>
        <strain evidence="12 13">RN42</strain>
    </source>
</reference>
<feature type="region of interest" description="Disordered" evidence="9">
    <location>
        <begin position="1"/>
        <end position="94"/>
    </location>
</feature>
<dbReference type="PROSITE" id="PS51635">
    <property type="entry name" value="PNPLA"/>
    <property type="match status" value="1"/>
</dbReference>
<dbReference type="Gene3D" id="3.40.1090.10">
    <property type="entry name" value="Cytosolic phospholipase A2 catalytic domain"/>
    <property type="match status" value="1"/>
</dbReference>
<organism evidence="12 13">
    <name type="scientific">Ascobolus immersus RN42</name>
    <dbReference type="NCBI Taxonomy" id="1160509"/>
    <lineage>
        <taxon>Eukaryota</taxon>
        <taxon>Fungi</taxon>
        <taxon>Dikarya</taxon>
        <taxon>Ascomycota</taxon>
        <taxon>Pezizomycotina</taxon>
        <taxon>Pezizomycetes</taxon>
        <taxon>Pezizales</taxon>
        <taxon>Ascobolaceae</taxon>
        <taxon>Ascobolus</taxon>
    </lineage>
</organism>
<keyword evidence="5 8" id="KW-0442">Lipid degradation</keyword>
<feature type="compositionally biased region" description="Low complexity" evidence="9">
    <location>
        <begin position="1270"/>
        <end position="1282"/>
    </location>
</feature>
<dbReference type="GO" id="GO:0019369">
    <property type="term" value="P:arachidonate metabolic process"/>
    <property type="evidence" value="ECO:0007669"/>
    <property type="project" value="TreeGrafter"/>
</dbReference>
<dbReference type="GO" id="GO:0047499">
    <property type="term" value="F:calcium-independent phospholipase A2 activity"/>
    <property type="evidence" value="ECO:0007669"/>
    <property type="project" value="TreeGrafter"/>
</dbReference>
<dbReference type="Proteomes" id="UP000275078">
    <property type="component" value="Unassembled WGS sequence"/>
</dbReference>
<evidence type="ECO:0000259" key="10">
    <source>
        <dbReference type="PROSITE" id="PS50089"/>
    </source>
</evidence>
<dbReference type="InterPro" id="IPR002641">
    <property type="entry name" value="PNPLA_dom"/>
</dbReference>
<evidence type="ECO:0008006" key="14">
    <source>
        <dbReference type="Google" id="ProtNLM"/>
    </source>
</evidence>
<dbReference type="SUPFAM" id="SSF52540">
    <property type="entry name" value="P-loop containing nucleoside triphosphate hydrolases"/>
    <property type="match status" value="2"/>
</dbReference>
<dbReference type="Pfam" id="PF01734">
    <property type="entry name" value="Patatin"/>
    <property type="match status" value="1"/>
</dbReference>
<keyword evidence="2 7" id="KW-0863">Zinc-finger</keyword>
<gene>
    <name evidence="12" type="ORF">BJ508DRAFT_417000</name>
</gene>
<feature type="region of interest" description="Disordered" evidence="9">
    <location>
        <begin position="1267"/>
        <end position="1286"/>
    </location>
</feature>
<evidence type="ECO:0000256" key="9">
    <source>
        <dbReference type="SAM" id="MobiDB-lite"/>
    </source>
</evidence>
<keyword evidence="3 8" id="KW-0378">Hydrolase</keyword>
<dbReference type="CDD" id="cd07199">
    <property type="entry name" value="Pat17_PNPLA8_PNPLA9_like"/>
    <property type="match status" value="1"/>
</dbReference>
<evidence type="ECO:0000256" key="8">
    <source>
        <dbReference type="PROSITE-ProRule" id="PRU01161"/>
    </source>
</evidence>
<dbReference type="CDD" id="cd19757">
    <property type="entry name" value="Bbox1"/>
    <property type="match status" value="1"/>
</dbReference>
<dbReference type="PROSITE" id="PS00518">
    <property type="entry name" value="ZF_RING_1"/>
    <property type="match status" value="1"/>
</dbReference>
<dbReference type="InterPro" id="IPR027417">
    <property type="entry name" value="P-loop_NTPase"/>
</dbReference>
<protein>
    <recommendedName>
        <fullName evidence="14">FabD/lysophospholipase-like protein</fullName>
    </recommendedName>
</protein>
<evidence type="ECO:0000256" key="3">
    <source>
        <dbReference type="ARBA" id="ARBA00022801"/>
    </source>
</evidence>
<dbReference type="InterPro" id="IPR001841">
    <property type="entry name" value="Znf_RING"/>
</dbReference>
<keyword evidence="13" id="KW-1185">Reference proteome</keyword>
<keyword evidence="6 8" id="KW-0443">Lipid metabolism</keyword>
<dbReference type="GO" id="GO:0016042">
    <property type="term" value="P:lipid catabolic process"/>
    <property type="evidence" value="ECO:0007669"/>
    <property type="project" value="UniProtKB-UniRule"/>
</dbReference>
<feature type="short sequence motif" description="GXGXXG" evidence="8">
    <location>
        <begin position="863"/>
        <end position="868"/>
    </location>
</feature>
<dbReference type="GO" id="GO:0046486">
    <property type="term" value="P:glycerolipid metabolic process"/>
    <property type="evidence" value="ECO:0007669"/>
    <property type="project" value="UniProtKB-ARBA"/>
</dbReference>
<evidence type="ECO:0000259" key="11">
    <source>
        <dbReference type="PROSITE" id="PS51635"/>
    </source>
</evidence>
<feature type="compositionally biased region" description="Polar residues" evidence="9">
    <location>
        <begin position="1"/>
        <end position="12"/>
    </location>
</feature>
<evidence type="ECO:0000256" key="2">
    <source>
        <dbReference type="ARBA" id="ARBA00022771"/>
    </source>
</evidence>
<dbReference type="OrthoDB" id="194358at2759"/>
<evidence type="ECO:0000313" key="13">
    <source>
        <dbReference type="Proteomes" id="UP000275078"/>
    </source>
</evidence>
<accession>A0A3N4I0B5</accession>
<keyword evidence="4" id="KW-0862">Zinc</keyword>
<dbReference type="EMBL" id="ML119724">
    <property type="protein sequence ID" value="RPA77550.1"/>
    <property type="molecule type" value="Genomic_DNA"/>
</dbReference>
<sequence>MSSITASASSDALLSHPQRPQRVIDAESQYSTSVSDVDDDEPYEDDGDNYEEYYYESFGSDGEGFAEEYSDDADSTIEIDDESETSSAGGRPPLICENCTKEKPALFYCNVCKCDFCEGCWNNFLPHRKQGEAVTRGDPRHEKTNKKLAQTIDGILYPRLTPEEFRKLHRKDRHTMWFGVRRDYEKQEATDSSKLVITKVTSSFANTDRLQKILGPACNDNTPRYPSIASFVGETGAGKSTLIKAFIEISSLEESNIKSSQSPVVRSNEDSTRPCSGDVHLYADPRSIGSTMPILFADCEGIRGGNRTPMAMRACTSATPKDQKKGTRQRLKKSFKKTVKSAGKGAGNIGFKLRRLAARGMVARQMSWTTNKQEQTREYAVEKIYPRFLYAFSDTIVFVVRNPNTFEAVIVQLIEWAESAIEYSANQPTLPSALIIFNAVDNTLHENYWDPQNRTAAELESINEILTKSAKIQKWVEKWAEERDKTITTIEQLILAYYSDIKVIAVPERGRTELINQQIKRVYQEIQEMGKSALIRKREAHMCLTYHRLLPYLNAAFEHFACSNKAFNFVDVSFRENPIPEDFGGGVQRLLMAMWEHRKKDSSSEARLISEKTIIDEASDMIASAILLNSTRSRHNGSAKLLFPHYLRHIQAAFNEFQANYYPCEFVKESRQRFSKSTRPTSKCAIVRSRHSKKRHQTAEGTIIGTGDFCSELEQSGNAVSFFQKTFDYIYGTLQVFLEQLKVETSDTGQGGDYSTIDREVVIAGDIHMDLVLAPFVKMYKGLKSNALCLGCVVEKPKYPLRCGHSICETCLRCFGTTNDLFHLRYTLSYCPICGDDKPRHNVPVEYRLFPREASPCVLSLDGGGVRGIVQLEALKQIELAIGLQVPIREFFDLIVGTSCGGIIALGLAVNHWPVEKCYSKFETFCESAFQVRASANVPGFRKAARFLHRSGKYQTLPLEATLEDNFGDSPLFGHRTLHQDQENGRFVAVAVTATTLSHELYVFGNYNRKEIPGMREQYHFFRPLNPESEFLVWQAARATSAAPTYFKAYEHAPSRLLLIDGALRSNNPVEVAIRESRALASGPGSNNCPDILLSIGTGYIKEGDEPKGSNILDRLPPLWRATSNVMNHALDTRREWNRFDDAVHHGSDHDIPSNRFKFRLDLKLQSKVKIDDYAAIPQLKKEATEEFERNPKVAGIANRLIASLFYFHIESIEDGGSRKSGISLCKGFIRCRLQYEQCCQAKLADKFDRRLPGAHFVVEWINPTRRSRSGTANSNSPSSSRKTQIPLNPEEFANLCKLNNTKCMWQLPIEFEIPSAPDALIGISLATESGDLGMLSAFPRRLSDEYSNRQRGGIAAENSLVVNEELASVISQEGDANEAEKDELGHRRSETPVYQAFMAWKPPRYSEKSVKQSTKFHSNVTTVELGPGRTNRFAIADIGNPLGRTRDYLRPGYSEDKKHRSRSRTRLRKKLEVLRNIRSARLNFSSGYVDGALPSPIRLFRSDDASVVQL</sequence>
<feature type="active site" description="Nucleophile" evidence="8">
    <location>
        <position position="899"/>
    </location>
</feature>
<feature type="short sequence motif" description="DGA/G" evidence="8">
    <location>
        <begin position="1061"/>
        <end position="1063"/>
    </location>
</feature>
<feature type="compositionally biased region" description="Acidic residues" evidence="9">
    <location>
        <begin position="64"/>
        <end position="84"/>
    </location>
</feature>
<dbReference type="InterPro" id="IPR016035">
    <property type="entry name" value="Acyl_Trfase/lysoPLipase"/>
</dbReference>
<dbReference type="PANTHER" id="PTHR24185:SF1">
    <property type="entry name" value="CALCIUM-INDEPENDENT PHOSPHOLIPASE A2-GAMMA"/>
    <property type="match status" value="1"/>
</dbReference>
<feature type="active site" description="Proton acceptor" evidence="8">
    <location>
        <position position="1061"/>
    </location>
</feature>
<feature type="compositionally biased region" description="Acidic residues" evidence="9">
    <location>
        <begin position="36"/>
        <end position="54"/>
    </location>
</feature>
<feature type="short sequence motif" description="GXSXG" evidence="8">
    <location>
        <begin position="897"/>
        <end position="901"/>
    </location>
</feature>
<feature type="domain" description="RING-type" evidence="10">
    <location>
        <begin position="789"/>
        <end position="834"/>
    </location>
</feature>
<evidence type="ECO:0000256" key="6">
    <source>
        <dbReference type="ARBA" id="ARBA00023098"/>
    </source>
</evidence>
<dbReference type="STRING" id="1160509.A0A3N4I0B5"/>